<protein>
    <submittedName>
        <fullName evidence="2">Microcystin-dependent protein</fullName>
    </submittedName>
</protein>
<reference evidence="2 3" key="1">
    <citation type="submission" date="2020-07" db="EMBL/GenBank/DDBJ databases">
        <title>Sequencing the genomes of 1000 actinobacteria strains.</title>
        <authorList>
            <person name="Klenk H.-P."/>
        </authorList>
    </citation>
    <scope>NUCLEOTIDE SEQUENCE [LARGE SCALE GENOMIC DNA]</scope>
    <source>
        <strain evidence="2 3">DSM 15165</strain>
    </source>
</reference>
<gene>
    <name evidence="2" type="ORF">HNR13_000663</name>
</gene>
<accession>A0A853CNF3</accession>
<dbReference type="InterPro" id="IPR037053">
    <property type="entry name" value="Phage_tail_collar_dom_sf"/>
</dbReference>
<dbReference type="AlphaFoldDB" id="A0A853CNF3"/>
<sequence length="165" mass="17113">MGIPYLGEIRLMSFNFAPKGWAQCNGQLLPINQNQALFALLGTNYGGDGIRTFGLPDLQGRVPVGVGTAYPLGLRFGEYAHTLTVQEMPAHVHGASVAATATATVPSGTVALAQPGKAAYGQTASVAMNPTTVSTVGGNQPHENTAPYLTVQFAIALTGIFPSQN</sequence>
<dbReference type="SUPFAM" id="SSF88874">
    <property type="entry name" value="Receptor-binding domain of short tail fibre protein gp12"/>
    <property type="match status" value="1"/>
</dbReference>
<dbReference type="Gene3D" id="3.90.1340.10">
    <property type="entry name" value="Phage tail collar domain"/>
    <property type="match status" value="1"/>
</dbReference>
<comment type="caution">
    <text evidence="2">The sequence shown here is derived from an EMBL/GenBank/DDBJ whole genome shotgun (WGS) entry which is preliminary data.</text>
</comment>
<proteinExistence type="predicted"/>
<feature type="domain" description="Phage tail collar" evidence="1">
    <location>
        <begin position="7"/>
        <end position="63"/>
    </location>
</feature>
<dbReference type="RefSeq" id="WP_179604428.1">
    <property type="nucleotide sequence ID" value="NZ_BAABEH010000001.1"/>
</dbReference>
<evidence type="ECO:0000313" key="3">
    <source>
        <dbReference type="Proteomes" id="UP000578352"/>
    </source>
</evidence>
<name>A0A853CNF3_9MICO</name>
<evidence type="ECO:0000313" key="2">
    <source>
        <dbReference type="EMBL" id="NYJ22376.1"/>
    </source>
</evidence>
<dbReference type="Proteomes" id="UP000578352">
    <property type="component" value="Unassembled WGS sequence"/>
</dbReference>
<evidence type="ECO:0000259" key="1">
    <source>
        <dbReference type="Pfam" id="PF07484"/>
    </source>
</evidence>
<organism evidence="2 3">
    <name type="scientific">Leifsonia shinshuensis</name>
    <dbReference type="NCBI Taxonomy" id="150026"/>
    <lineage>
        <taxon>Bacteria</taxon>
        <taxon>Bacillati</taxon>
        <taxon>Actinomycetota</taxon>
        <taxon>Actinomycetes</taxon>
        <taxon>Micrococcales</taxon>
        <taxon>Microbacteriaceae</taxon>
        <taxon>Leifsonia</taxon>
    </lineage>
</organism>
<dbReference type="EMBL" id="JACCFL010000001">
    <property type="protein sequence ID" value="NYJ22376.1"/>
    <property type="molecule type" value="Genomic_DNA"/>
</dbReference>
<dbReference type="InterPro" id="IPR011083">
    <property type="entry name" value="Phage_tail_collar_dom"/>
</dbReference>
<dbReference type="Pfam" id="PF07484">
    <property type="entry name" value="Collar"/>
    <property type="match status" value="1"/>
</dbReference>